<accession>A0A0H4IEZ0</accession>
<name>A0A0H4IEZ0_9GAMM</name>
<sequence>MEVVFRFLVATFLATLMVGCSSFQQKNQMSAFNDAYAAGDYDLALQAVSFKTAKGSAVDADEHLLDLLHQAELQRLLGRYQEATKTYDLAEEGMKNLDLANILEKSSTAFVALMVNDSERNYQALMSEAILVNTYKSLAFLAAGNNEFARVELNRADDRTRRAVEYFSQEIAEQRKALNQQAQSGQNTAAMVRNSLNNQSLRNAVSQGYDIESEWSVLPEFMVPASTYLHGIYFLANASSRADYEKAATSLTRVAAMNRASGVLQRDAKLAEALAAGSQSITELAPQVWIVYENGLGPVLEETRIDVPLLIFHGNRQAPAYFGIALPRYRDRAAVPGSLGVISDADIAVQTERISDMGSVIRTEMKERFPSVLARAVSSAVIKAVIQNEAAENFGVWGQLGAAALTIATTQADLRSWQALPNHWQAARIDRPENGKLTLTSTNDYSLGTIVIPDQPFTLLYVKRPTLAGPASVVALDLQGRNPASTVQLSGKDLLTATQ</sequence>
<evidence type="ECO:0000313" key="2">
    <source>
        <dbReference type="Proteomes" id="UP000036406"/>
    </source>
</evidence>
<dbReference type="KEGG" id="mpq:ABA45_14770"/>
<evidence type="ECO:0000313" key="1">
    <source>
        <dbReference type="EMBL" id="AKO53522.1"/>
    </source>
</evidence>
<dbReference type="RefSeq" id="WP_048387346.1">
    <property type="nucleotide sequence ID" value="NZ_CP011494.1"/>
</dbReference>
<gene>
    <name evidence="1" type="ORF">ABA45_14770</name>
</gene>
<dbReference type="EMBL" id="CP011494">
    <property type="protein sequence ID" value="AKO53522.1"/>
    <property type="molecule type" value="Genomic_DNA"/>
</dbReference>
<protein>
    <recommendedName>
        <fullName evidence="3">Lipoprotein</fullName>
    </recommendedName>
</protein>
<dbReference type="AlphaFoldDB" id="A0A0H4IEZ0"/>
<dbReference type="PROSITE" id="PS51257">
    <property type="entry name" value="PROKAR_LIPOPROTEIN"/>
    <property type="match status" value="1"/>
</dbReference>
<organism evidence="1 2">
    <name type="scientific">Marinobacter psychrophilus</name>
    <dbReference type="NCBI Taxonomy" id="330734"/>
    <lineage>
        <taxon>Bacteria</taxon>
        <taxon>Pseudomonadati</taxon>
        <taxon>Pseudomonadota</taxon>
        <taxon>Gammaproteobacteria</taxon>
        <taxon>Pseudomonadales</taxon>
        <taxon>Marinobacteraceae</taxon>
        <taxon>Marinobacter</taxon>
    </lineage>
</organism>
<evidence type="ECO:0008006" key="3">
    <source>
        <dbReference type="Google" id="ProtNLM"/>
    </source>
</evidence>
<proteinExistence type="predicted"/>
<dbReference type="STRING" id="330734.ABA45_14770"/>
<reference evidence="1 2" key="1">
    <citation type="submission" date="2015-05" db="EMBL/GenBank/DDBJ databases">
        <title>Complete genome of Marinobacter psychrophilus strain 20041T isolated from sea-ice of the Canadian Basin.</title>
        <authorList>
            <person name="Song L."/>
            <person name="Ren L."/>
            <person name="Yu Y."/>
            <person name="Wang X."/>
        </authorList>
    </citation>
    <scope>NUCLEOTIDE SEQUENCE [LARGE SCALE GENOMIC DNA]</scope>
    <source>
        <strain evidence="1 2">20041</strain>
    </source>
</reference>
<dbReference type="PATRIC" id="fig|330734.3.peg.3112"/>
<keyword evidence="2" id="KW-1185">Reference proteome</keyword>
<dbReference type="Proteomes" id="UP000036406">
    <property type="component" value="Chromosome"/>
</dbReference>